<evidence type="ECO:0000256" key="1">
    <source>
        <dbReference type="SAM" id="Phobius"/>
    </source>
</evidence>
<evidence type="ECO:0000313" key="2">
    <source>
        <dbReference type="EMBL" id="KAL2281807.1"/>
    </source>
</evidence>
<evidence type="ECO:0000313" key="3">
    <source>
        <dbReference type="Proteomes" id="UP001600888"/>
    </source>
</evidence>
<feature type="transmembrane region" description="Helical" evidence="1">
    <location>
        <begin position="205"/>
        <end position="222"/>
    </location>
</feature>
<feature type="transmembrane region" description="Helical" evidence="1">
    <location>
        <begin position="125"/>
        <end position="146"/>
    </location>
</feature>
<keyword evidence="1" id="KW-1133">Transmembrane helix</keyword>
<proteinExistence type="predicted"/>
<comment type="caution">
    <text evidence="2">The sequence shown here is derived from an EMBL/GenBank/DDBJ whole genome shotgun (WGS) entry which is preliminary data.</text>
</comment>
<sequence>MATRVLRCASHGCLVVVVVESFIVAAGNGFPGRAGDSFLPRTASKLLARATDRCFPCALVGLLMCANNRTITRVIRELIIMTSADRLLICAIGMIIMTVVDRFLVRAVEYLIIMTSVDKFRMRAVEMIVTVAVGMFLMCAVEGSIIEITVDGQPVCAVRCFVVGGVGSFLTCATDSAPLTIVWGFVVLVMNIICTNGGGELPFRLELLFHAAVIGLAILLQFNVLLGFRNLLLLTSVDLSSFKFLKKRLKSWLGRRWLPCAPLVVCNRVLFTTQISSRIGNKRPARSCHLGRYITTNASETRLLVG</sequence>
<keyword evidence="1" id="KW-0472">Membrane</keyword>
<keyword evidence="3" id="KW-1185">Reference proteome</keyword>
<gene>
    <name evidence="2" type="ORF">FJTKL_11280</name>
</gene>
<dbReference type="EMBL" id="JBAWTH010000054">
    <property type="protein sequence ID" value="KAL2281807.1"/>
    <property type="molecule type" value="Genomic_DNA"/>
</dbReference>
<reference evidence="2 3" key="1">
    <citation type="submission" date="2024-03" db="EMBL/GenBank/DDBJ databases">
        <title>A high-quality draft genome sequence of Diaporthe vaccinii, a causative agent of upright dieback and viscid rot disease in cranberry plants.</title>
        <authorList>
            <person name="Sarrasin M."/>
            <person name="Lang B.F."/>
            <person name="Burger G."/>
        </authorList>
    </citation>
    <scope>NUCLEOTIDE SEQUENCE [LARGE SCALE GENOMIC DNA]</scope>
    <source>
        <strain evidence="2 3">IS7</strain>
    </source>
</reference>
<dbReference type="Proteomes" id="UP001600888">
    <property type="component" value="Unassembled WGS sequence"/>
</dbReference>
<evidence type="ECO:0008006" key="4">
    <source>
        <dbReference type="Google" id="ProtNLM"/>
    </source>
</evidence>
<protein>
    <recommendedName>
        <fullName evidence="4">Integral membrane protein</fullName>
    </recommendedName>
</protein>
<keyword evidence="1" id="KW-0812">Transmembrane</keyword>
<feature type="transmembrane region" description="Helical" evidence="1">
    <location>
        <begin position="86"/>
        <end position="105"/>
    </location>
</feature>
<organism evidence="2 3">
    <name type="scientific">Diaporthe vaccinii</name>
    <dbReference type="NCBI Taxonomy" id="105482"/>
    <lineage>
        <taxon>Eukaryota</taxon>
        <taxon>Fungi</taxon>
        <taxon>Dikarya</taxon>
        <taxon>Ascomycota</taxon>
        <taxon>Pezizomycotina</taxon>
        <taxon>Sordariomycetes</taxon>
        <taxon>Sordariomycetidae</taxon>
        <taxon>Diaporthales</taxon>
        <taxon>Diaporthaceae</taxon>
        <taxon>Diaporthe</taxon>
        <taxon>Diaporthe eres species complex</taxon>
    </lineage>
</organism>
<name>A0ABR4EH82_9PEZI</name>
<feature type="transmembrane region" description="Helical" evidence="1">
    <location>
        <begin position="12"/>
        <end position="30"/>
    </location>
</feature>
<accession>A0ABR4EH82</accession>
<feature type="transmembrane region" description="Helical" evidence="1">
    <location>
        <begin position="166"/>
        <end position="193"/>
    </location>
</feature>